<keyword evidence="2" id="KW-1185">Reference proteome</keyword>
<organism evidence="1 2">
    <name type="scientific">Dryococelus australis</name>
    <dbReference type="NCBI Taxonomy" id="614101"/>
    <lineage>
        <taxon>Eukaryota</taxon>
        <taxon>Metazoa</taxon>
        <taxon>Ecdysozoa</taxon>
        <taxon>Arthropoda</taxon>
        <taxon>Hexapoda</taxon>
        <taxon>Insecta</taxon>
        <taxon>Pterygota</taxon>
        <taxon>Neoptera</taxon>
        <taxon>Polyneoptera</taxon>
        <taxon>Phasmatodea</taxon>
        <taxon>Verophasmatodea</taxon>
        <taxon>Anareolatae</taxon>
        <taxon>Phasmatidae</taxon>
        <taxon>Eurycanthinae</taxon>
        <taxon>Dryococelus</taxon>
    </lineage>
</organism>
<dbReference type="InterPro" id="IPR051055">
    <property type="entry name" value="PIF1_helicase"/>
</dbReference>
<sequence>MVRRRSVMRESLGSNHGTAALPVSLSPDCNGCSLTMVVVARRFAGCAHLALQAVQYARLSALRRIKITGVLHSNEAGQDVVYCSNIFERYEKCPIEHADYDSNNMSLLEFAMLFEPYYAKRQDNNEKCVDQNESSEQQTRRRLITLNDNSKMVNRNTPAVVRVPYFIVANDPDNYYYSLLLQYLPYRSESELMKDYDIPKAAFLARESNLRQTSTLMDILRERDRQIENAFNQVHAFEILDQLPLQADIEAEDVETEQNMSDGQFQTAQRAMNIGQKEERRACDPTSMLTLVNGAIVHITEIIWPCFRRAQMYETHIPSVRVDFANEGIHIIHPKSVQFPAKFSYGTAEPRIALDYDGIYLEPKLFAAGQAYIALSRIRSLDGLQIKELDCSKLSGIKPCNTEALVGITYDYLSIALGRYRYCYRTKQPHPFVQRQWTLPIHQTRLGLLRSILSFLFHYSNSLLSAVGSLVHTKGSGFDSRQDHLGPSVVRNMTDTANVQKVFLGNFHFLLPCITSLDHRKASFTIFPQRADERLLAATRRNLKTFQVRQHFQR</sequence>
<dbReference type="Proteomes" id="UP001159363">
    <property type="component" value="Chromosome 3"/>
</dbReference>
<protein>
    <submittedName>
        <fullName evidence="1">Uncharacterized protein</fullName>
    </submittedName>
</protein>
<evidence type="ECO:0000313" key="2">
    <source>
        <dbReference type="Proteomes" id="UP001159363"/>
    </source>
</evidence>
<comment type="caution">
    <text evidence="1">The sequence shown here is derived from an EMBL/GenBank/DDBJ whole genome shotgun (WGS) entry which is preliminary data.</text>
</comment>
<evidence type="ECO:0000313" key="1">
    <source>
        <dbReference type="EMBL" id="KAJ8890056.1"/>
    </source>
</evidence>
<dbReference type="PANTHER" id="PTHR47642:SF5">
    <property type="entry name" value="ATP-DEPENDENT DNA HELICASE"/>
    <property type="match status" value="1"/>
</dbReference>
<gene>
    <name evidence="1" type="ORF">PR048_009562</name>
</gene>
<dbReference type="PANTHER" id="PTHR47642">
    <property type="entry name" value="ATP-DEPENDENT DNA HELICASE"/>
    <property type="match status" value="1"/>
</dbReference>
<proteinExistence type="predicted"/>
<accession>A0ABQ9I078</accession>
<reference evidence="1 2" key="1">
    <citation type="submission" date="2023-02" db="EMBL/GenBank/DDBJ databases">
        <title>LHISI_Scaffold_Assembly.</title>
        <authorList>
            <person name="Stuart O.P."/>
            <person name="Cleave R."/>
            <person name="Magrath M.J.L."/>
            <person name="Mikheyev A.S."/>
        </authorList>
    </citation>
    <scope>NUCLEOTIDE SEQUENCE [LARGE SCALE GENOMIC DNA]</scope>
    <source>
        <strain evidence="1">Daus_M_001</strain>
        <tissue evidence="1">Leg muscle</tissue>
    </source>
</reference>
<name>A0ABQ9I078_9NEOP</name>
<dbReference type="EMBL" id="JARBHB010000003">
    <property type="protein sequence ID" value="KAJ8890056.1"/>
    <property type="molecule type" value="Genomic_DNA"/>
</dbReference>